<evidence type="ECO:0000313" key="1">
    <source>
        <dbReference type="EMBL" id="KAJ8890141.1"/>
    </source>
</evidence>
<dbReference type="Proteomes" id="UP001159363">
    <property type="component" value="Chromosome 3"/>
</dbReference>
<organism evidence="1 2">
    <name type="scientific">Dryococelus australis</name>
    <dbReference type="NCBI Taxonomy" id="614101"/>
    <lineage>
        <taxon>Eukaryota</taxon>
        <taxon>Metazoa</taxon>
        <taxon>Ecdysozoa</taxon>
        <taxon>Arthropoda</taxon>
        <taxon>Hexapoda</taxon>
        <taxon>Insecta</taxon>
        <taxon>Pterygota</taxon>
        <taxon>Neoptera</taxon>
        <taxon>Polyneoptera</taxon>
        <taxon>Phasmatodea</taxon>
        <taxon>Verophasmatodea</taxon>
        <taxon>Anareolatae</taxon>
        <taxon>Phasmatidae</taxon>
        <taxon>Eurycanthinae</taxon>
        <taxon>Dryococelus</taxon>
    </lineage>
</organism>
<reference evidence="1 2" key="1">
    <citation type="submission" date="2023-02" db="EMBL/GenBank/DDBJ databases">
        <title>LHISI_Scaffold_Assembly.</title>
        <authorList>
            <person name="Stuart O.P."/>
            <person name="Cleave R."/>
            <person name="Magrath M.J.L."/>
            <person name="Mikheyev A.S."/>
        </authorList>
    </citation>
    <scope>NUCLEOTIDE SEQUENCE [LARGE SCALE GENOMIC DNA]</scope>
    <source>
        <strain evidence="1">Daus_M_001</strain>
        <tissue evidence="1">Leg muscle</tissue>
    </source>
</reference>
<accession>A0ABQ9I0H6</accession>
<evidence type="ECO:0008006" key="3">
    <source>
        <dbReference type="Google" id="ProtNLM"/>
    </source>
</evidence>
<proteinExistence type="predicted"/>
<dbReference type="EMBL" id="JARBHB010000003">
    <property type="protein sequence ID" value="KAJ8890141.1"/>
    <property type="molecule type" value="Genomic_DNA"/>
</dbReference>
<protein>
    <recommendedName>
        <fullName evidence="3">Vitellogenin</fullName>
    </recommendedName>
</protein>
<comment type="caution">
    <text evidence="1">The sequence shown here is derived from an EMBL/GenBank/DDBJ whole genome shotgun (WGS) entry which is preliminary data.</text>
</comment>
<sequence>MLLKEHKIRAESFMTYTGTRMIMNSSCQCKASHLYFPIDGRSFIPPDRVFGNVQLKFRAKSFIDNPDEYIKMDWEMYGDSKIGETALVQGETFYEFQWGEAKALTKRSVSFSNARIADVPTGVEINLTKVNDVRSLPVLHYGEQGQENIKITFTPNFSVSWLHSSLKNKIKELRRKISCRIWKCPEDGHDIGIYTC</sequence>
<evidence type="ECO:0000313" key="2">
    <source>
        <dbReference type="Proteomes" id="UP001159363"/>
    </source>
</evidence>
<keyword evidence="2" id="KW-1185">Reference proteome</keyword>
<name>A0ABQ9I0H6_9NEOP</name>
<gene>
    <name evidence="1" type="ORF">PR048_009648</name>
</gene>